<protein>
    <submittedName>
        <fullName evidence="2">YrdB family protein</fullName>
    </submittedName>
</protein>
<keyword evidence="3" id="KW-1185">Reference proteome</keyword>
<dbReference type="Proteomes" id="UP001596398">
    <property type="component" value="Unassembled WGS sequence"/>
</dbReference>
<sequence length="112" mass="11399">MRTAAVAVRFVLEVAALAALAYWGVRVGTDFPSRLALGLAAPMFAAGVWATFVAPRAPFRLPALARLAVELGVFGLAVAALAVVGRPTLAVAFGAAAFADSVGLYLLERGGA</sequence>
<reference evidence="2 3" key="1">
    <citation type="journal article" date="2019" name="Int. J. Syst. Evol. Microbiol.">
        <title>The Global Catalogue of Microorganisms (GCM) 10K type strain sequencing project: providing services to taxonomists for standard genome sequencing and annotation.</title>
        <authorList>
            <consortium name="The Broad Institute Genomics Platform"/>
            <consortium name="The Broad Institute Genome Sequencing Center for Infectious Disease"/>
            <person name="Wu L."/>
            <person name="Ma J."/>
        </authorList>
    </citation>
    <scope>NUCLEOTIDE SEQUENCE [LARGE SCALE GENOMIC DNA]</scope>
    <source>
        <strain evidence="2 3">DT85</strain>
    </source>
</reference>
<keyword evidence="1" id="KW-0812">Transmembrane</keyword>
<dbReference type="Pfam" id="PF10823">
    <property type="entry name" value="DUF2568"/>
    <property type="match status" value="1"/>
</dbReference>
<dbReference type="GeneID" id="79266245"/>
<dbReference type="RefSeq" id="WP_276235582.1">
    <property type="nucleotide sequence ID" value="NZ_CP119802.1"/>
</dbReference>
<keyword evidence="1" id="KW-1133">Transmembrane helix</keyword>
<evidence type="ECO:0000256" key="1">
    <source>
        <dbReference type="SAM" id="Phobius"/>
    </source>
</evidence>
<evidence type="ECO:0000313" key="3">
    <source>
        <dbReference type="Proteomes" id="UP001596398"/>
    </source>
</evidence>
<dbReference type="AlphaFoldDB" id="A0ABD5ZMJ3"/>
<feature type="transmembrane region" description="Helical" evidence="1">
    <location>
        <begin position="31"/>
        <end position="52"/>
    </location>
</feature>
<feature type="transmembrane region" description="Helical" evidence="1">
    <location>
        <begin position="64"/>
        <end position="83"/>
    </location>
</feature>
<gene>
    <name evidence="2" type="ORF">ACFQJ4_04510</name>
</gene>
<comment type="caution">
    <text evidence="2">The sequence shown here is derived from an EMBL/GenBank/DDBJ whole genome shotgun (WGS) entry which is preliminary data.</text>
</comment>
<accession>A0ABD5ZMJ3</accession>
<evidence type="ECO:0000313" key="2">
    <source>
        <dbReference type="EMBL" id="MFC7234577.1"/>
    </source>
</evidence>
<dbReference type="InterPro" id="IPR021214">
    <property type="entry name" value="DUF2568"/>
</dbReference>
<organism evidence="2 3">
    <name type="scientific">Halosegnis marinus</name>
    <dbReference type="NCBI Taxonomy" id="3034023"/>
    <lineage>
        <taxon>Archaea</taxon>
        <taxon>Methanobacteriati</taxon>
        <taxon>Methanobacteriota</taxon>
        <taxon>Stenosarchaea group</taxon>
        <taxon>Halobacteria</taxon>
        <taxon>Halobacteriales</taxon>
        <taxon>Natronomonadaceae</taxon>
        <taxon>Halosegnis</taxon>
    </lineage>
</organism>
<feature type="transmembrane region" description="Helical" evidence="1">
    <location>
        <begin position="89"/>
        <end position="107"/>
    </location>
</feature>
<name>A0ABD5ZMJ3_9EURY</name>
<proteinExistence type="predicted"/>
<dbReference type="EMBL" id="JBHTAP010000001">
    <property type="protein sequence ID" value="MFC7234577.1"/>
    <property type="molecule type" value="Genomic_DNA"/>
</dbReference>
<keyword evidence="1" id="KW-0472">Membrane</keyword>
<feature type="transmembrane region" description="Helical" evidence="1">
    <location>
        <begin position="7"/>
        <end position="25"/>
    </location>
</feature>